<evidence type="ECO:0000256" key="5">
    <source>
        <dbReference type="ARBA" id="ARBA00038106"/>
    </source>
</evidence>
<dbReference type="SMR" id="A0A015JVT1"/>
<accession>A0A015JVT1</accession>
<dbReference type="GO" id="GO:0003755">
    <property type="term" value="F:peptidyl-prolyl cis-trans isomerase activity"/>
    <property type="evidence" value="ECO:0007669"/>
    <property type="project" value="UniProtKB-KW"/>
</dbReference>
<comment type="similarity">
    <text evidence="5">Belongs to the FKBP-type PPIase family. FKBP1 subfamily.</text>
</comment>
<dbReference type="EC" id="5.2.1.8" evidence="2 6"/>
<keyword evidence="4 6" id="KW-0413">Isomerase</keyword>
<evidence type="ECO:0000259" key="7">
    <source>
        <dbReference type="PROSITE" id="PS50059"/>
    </source>
</evidence>
<dbReference type="PANTHER" id="PTHR10516:SF443">
    <property type="entry name" value="FK506-BINDING PROTEIN 59-RELATED"/>
    <property type="match status" value="1"/>
</dbReference>
<evidence type="ECO:0000256" key="4">
    <source>
        <dbReference type="ARBA" id="ARBA00023235"/>
    </source>
</evidence>
<feature type="domain" description="PPIase FKBP-type" evidence="7">
    <location>
        <begin position="46"/>
        <end position="146"/>
    </location>
</feature>
<dbReference type="InterPro" id="IPR050689">
    <property type="entry name" value="FKBP-type_PPIase"/>
</dbReference>
<gene>
    <name evidence="8" type="ORF">RirG_191080</name>
</gene>
<reference evidence="8 9" key="1">
    <citation type="submission" date="2014-02" db="EMBL/GenBank/DDBJ databases">
        <title>Single nucleus genome sequencing reveals high similarity among nuclei of an endomycorrhizal fungus.</title>
        <authorList>
            <person name="Lin K."/>
            <person name="Geurts R."/>
            <person name="Zhang Z."/>
            <person name="Limpens E."/>
            <person name="Saunders D.G."/>
            <person name="Mu D."/>
            <person name="Pang E."/>
            <person name="Cao H."/>
            <person name="Cha H."/>
            <person name="Lin T."/>
            <person name="Zhou Q."/>
            <person name="Shang Y."/>
            <person name="Li Y."/>
            <person name="Ivanov S."/>
            <person name="Sharma T."/>
            <person name="Velzen R.V."/>
            <person name="Ruijter N.D."/>
            <person name="Aanen D.K."/>
            <person name="Win J."/>
            <person name="Kamoun S."/>
            <person name="Bisseling T."/>
            <person name="Huang S."/>
        </authorList>
    </citation>
    <scope>NUCLEOTIDE SEQUENCE [LARGE SCALE GENOMIC DNA]</scope>
    <source>
        <strain evidence="9">DAOM197198w</strain>
    </source>
</reference>
<evidence type="ECO:0000313" key="8">
    <source>
        <dbReference type="EMBL" id="EXX59189.1"/>
    </source>
</evidence>
<dbReference type="PROSITE" id="PS50059">
    <property type="entry name" value="FKBP_PPIASE"/>
    <property type="match status" value="1"/>
</dbReference>
<sequence>MTQYTENLITFGKKENTGPTKFVRIYFFSENKNFQPGDNVNFPKVGDEVTINYTGYLKNPNYPKHDNFIKSIDHFDSSITRNKPLFCKVGVGQLIRGWDEGILRLSLGQKATLAVTSDYGYGSSGFGAVIPPNSDLIFDVELIGINDLFINPPSSTSSEQQKQ</sequence>
<dbReference type="InterPro" id="IPR046357">
    <property type="entry name" value="PPIase_dom_sf"/>
</dbReference>
<evidence type="ECO:0000256" key="6">
    <source>
        <dbReference type="PROSITE-ProRule" id="PRU00277"/>
    </source>
</evidence>
<organism evidence="8 9">
    <name type="scientific">Rhizophagus irregularis (strain DAOM 197198w)</name>
    <name type="common">Glomus intraradices</name>
    <dbReference type="NCBI Taxonomy" id="1432141"/>
    <lineage>
        <taxon>Eukaryota</taxon>
        <taxon>Fungi</taxon>
        <taxon>Fungi incertae sedis</taxon>
        <taxon>Mucoromycota</taxon>
        <taxon>Glomeromycotina</taxon>
        <taxon>Glomeromycetes</taxon>
        <taxon>Glomerales</taxon>
        <taxon>Glomeraceae</taxon>
        <taxon>Rhizophagus</taxon>
    </lineage>
</organism>
<dbReference type="Pfam" id="PF00254">
    <property type="entry name" value="FKBP_C"/>
    <property type="match status" value="1"/>
</dbReference>
<evidence type="ECO:0000313" key="9">
    <source>
        <dbReference type="Proteomes" id="UP000022910"/>
    </source>
</evidence>
<protein>
    <recommendedName>
        <fullName evidence="2 6">peptidylprolyl isomerase</fullName>
        <ecNumber evidence="2 6">5.2.1.8</ecNumber>
    </recommendedName>
</protein>
<dbReference type="EMBL" id="JEMT01026516">
    <property type="protein sequence ID" value="EXX59189.1"/>
    <property type="molecule type" value="Genomic_DNA"/>
</dbReference>
<keyword evidence="3 6" id="KW-0697">Rotamase</keyword>
<dbReference type="STRING" id="1432141.A0A015JVT1"/>
<dbReference type="GO" id="GO:0005737">
    <property type="term" value="C:cytoplasm"/>
    <property type="evidence" value="ECO:0007669"/>
    <property type="project" value="TreeGrafter"/>
</dbReference>
<dbReference type="PANTHER" id="PTHR10516">
    <property type="entry name" value="PEPTIDYL-PROLYL CIS-TRANS ISOMERASE"/>
    <property type="match status" value="1"/>
</dbReference>
<proteinExistence type="inferred from homology"/>
<evidence type="ECO:0000256" key="2">
    <source>
        <dbReference type="ARBA" id="ARBA00013194"/>
    </source>
</evidence>
<keyword evidence="9" id="KW-1185">Reference proteome</keyword>
<comment type="caution">
    <text evidence="8">The sequence shown here is derived from an EMBL/GenBank/DDBJ whole genome shotgun (WGS) entry which is preliminary data.</text>
</comment>
<dbReference type="AlphaFoldDB" id="A0A015JVT1"/>
<dbReference type="OMA" id="IPTHAQF"/>
<dbReference type="Proteomes" id="UP000022910">
    <property type="component" value="Unassembled WGS sequence"/>
</dbReference>
<comment type="catalytic activity">
    <reaction evidence="1 6">
        <text>[protein]-peptidylproline (omega=180) = [protein]-peptidylproline (omega=0)</text>
        <dbReference type="Rhea" id="RHEA:16237"/>
        <dbReference type="Rhea" id="RHEA-COMP:10747"/>
        <dbReference type="Rhea" id="RHEA-COMP:10748"/>
        <dbReference type="ChEBI" id="CHEBI:83833"/>
        <dbReference type="ChEBI" id="CHEBI:83834"/>
        <dbReference type="EC" id="5.2.1.8"/>
    </reaction>
</comment>
<dbReference type="SUPFAM" id="SSF54534">
    <property type="entry name" value="FKBP-like"/>
    <property type="match status" value="1"/>
</dbReference>
<evidence type="ECO:0000256" key="3">
    <source>
        <dbReference type="ARBA" id="ARBA00023110"/>
    </source>
</evidence>
<dbReference type="OrthoDB" id="1902587at2759"/>
<dbReference type="HOGENOM" id="CLU_013615_12_1_1"/>
<evidence type="ECO:0000256" key="1">
    <source>
        <dbReference type="ARBA" id="ARBA00000971"/>
    </source>
</evidence>
<name>A0A015JVT1_RHIIW</name>
<dbReference type="InterPro" id="IPR001179">
    <property type="entry name" value="PPIase_FKBP_dom"/>
</dbReference>
<dbReference type="Gene3D" id="3.10.50.40">
    <property type="match status" value="1"/>
</dbReference>